<evidence type="ECO:0000313" key="11">
    <source>
        <dbReference type="Proteomes" id="UP000722485"/>
    </source>
</evidence>
<dbReference type="AlphaFoldDB" id="A0A9P5LCH5"/>
<evidence type="ECO:0000256" key="2">
    <source>
        <dbReference type="ARBA" id="ARBA00010992"/>
    </source>
</evidence>
<dbReference type="PROSITE" id="PS00217">
    <property type="entry name" value="SUGAR_TRANSPORT_2"/>
    <property type="match status" value="1"/>
</dbReference>
<keyword evidence="11" id="KW-1185">Reference proteome</keyword>
<feature type="compositionally biased region" description="Basic and acidic residues" evidence="7">
    <location>
        <begin position="1"/>
        <end position="12"/>
    </location>
</feature>
<evidence type="ECO:0000256" key="8">
    <source>
        <dbReference type="SAM" id="Phobius"/>
    </source>
</evidence>
<dbReference type="InterPro" id="IPR020846">
    <property type="entry name" value="MFS_dom"/>
</dbReference>
<protein>
    <recommendedName>
        <fullName evidence="9">Major facilitator superfamily (MFS) profile domain-containing protein</fullName>
    </recommendedName>
</protein>
<feature type="transmembrane region" description="Helical" evidence="8">
    <location>
        <begin position="441"/>
        <end position="465"/>
    </location>
</feature>
<name>A0A9P5LCH5_9HYPO</name>
<feature type="transmembrane region" description="Helical" evidence="8">
    <location>
        <begin position="265"/>
        <end position="287"/>
    </location>
</feature>
<keyword evidence="6 8" id="KW-0472">Membrane</keyword>
<feature type="region of interest" description="Disordered" evidence="7">
    <location>
        <begin position="1"/>
        <end position="23"/>
    </location>
</feature>
<dbReference type="GO" id="GO:0016020">
    <property type="term" value="C:membrane"/>
    <property type="evidence" value="ECO:0007669"/>
    <property type="project" value="UniProtKB-SubCell"/>
</dbReference>
<evidence type="ECO:0000313" key="10">
    <source>
        <dbReference type="EMBL" id="KAF7544041.1"/>
    </source>
</evidence>
<accession>A0A9P5LCH5</accession>
<gene>
    <name evidence="10" type="ORF">G7Z17_g10261</name>
</gene>
<feature type="transmembrane region" description="Helical" evidence="8">
    <location>
        <begin position="235"/>
        <end position="253"/>
    </location>
</feature>
<evidence type="ECO:0000256" key="6">
    <source>
        <dbReference type="ARBA" id="ARBA00023136"/>
    </source>
</evidence>
<dbReference type="InterPro" id="IPR005829">
    <property type="entry name" value="Sugar_transporter_CS"/>
</dbReference>
<dbReference type="Proteomes" id="UP000722485">
    <property type="component" value="Unassembled WGS sequence"/>
</dbReference>
<feature type="transmembrane region" description="Helical" evidence="8">
    <location>
        <begin position="515"/>
        <end position="536"/>
    </location>
</feature>
<reference evidence="10" key="1">
    <citation type="submission" date="2020-03" db="EMBL/GenBank/DDBJ databases">
        <title>Draft Genome Sequence of Cylindrodendrum hubeiense.</title>
        <authorList>
            <person name="Buettner E."/>
            <person name="Kellner H."/>
        </authorList>
    </citation>
    <scope>NUCLEOTIDE SEQUENCE</scope>
    <source>
        <strain evidence="10">IHI 201604</strain>
    </source>
</reference>
<comment type="caution">
    <text evidence="10">The sequence shown here is derived from an EMBL/GenBank/DDBJ whole genome shotgun (WGS) entry which is preliminary data.</text>
</comment>
<dbReference type="PANTHER" id="PTHR48020:SF12">
    <property type="entry name" value="PROTON MYO-INOSITOL COTRANSPORTER"/>
    <property type="match status" value="1"/>
</dbReference>
<feature type="transmembrane region" description="Helical" evidence="8">
    <location>
        <begin position="299"/>
        <end position="319"/>
    </location>
</feature>
<dbReference type="GO" id="GO:0015791">
    <property type="term" value="P:polyol transmembrane transport"/>
    <property type="evidence" value="ECO:0007669"/>
    <property type="project" value="UniProtKB-ARBA"/>
</dbReference>
<evidence type="ECO:0000256" key="4">
    <source>
        <dbReference type="ARBA" id="ARBA00022692"/>
    </source>
</evidence>
<keyword evidence="3" id="KW-0813">Transport</keyword>
<proteinExistence type="inferred from homology"/>
<feature type="transmembrane region" description="Helical" evidence="8">
    <location>
        <begin position="472"/>
        <end position="495"/>
    </location>
</feature>
<evidence type="ECO:0000256" key="5">
    <source>
        <dbReference type="ARBA" id="ARBA00022989"/>
    </source>
</evidence>
<dbReference type="EMBL" id="JAANBB010000325">
    <property type="protein sequence ID" value="KAF7544041.1"/>
    <property type="molecule type" value="Genomic_DNA"/>
</dbReference>
<dbReference type="InterPro" id="IPR036259">
    <property type="entry name" value="MFS_trans_sf"/>
</dbReference>
<sequence>MSGPKHNRESSNGHHQHMSVSAQVNNRRANDQAIIENPLAHLTDDELKADVQHFHETYLRSVDYEEILRGARVAKDIRTYDQVARDDNPNARLDLPVQLTPDEKRAIRRERDVPFSEKGMRIVILTVSLAAFLQGFVQSSFNGASLFKDEWGLNGDVEENNPTGTRHSISGDDWRLGAANGSPWFFAALVGCPLSLPINYWFGRRGGMAFAAVLIFSSSLGAVFARNWLQLFCVRIVNGIGMGVKAVSTPILASETAIGFWRGSAILAWQLWVAFGIMMGFAFNLIFTTANSDRLTLGLIQGAPMVPALALFIAAIFFCPESPRYHLLKGPNYSPEMAYQMLRRVRNTELQALRDIYVVHKSIEQETLGGVEEELAAMLSPGFWWTLRDFFRQFRQLFQQRRLCNAVISSSVVNLAQQLCGINVIAFYSGTLFNRAGADKIIAMGYSLGLVMAVLMAGGALSFLISSEDAKIGVLAFFLFVFAAAYSPGMGPIPFTIASESFPLSHREAVNLGDAGSLGLFSGLNVLAFILVFLLVEETKRRNLEDLDLIFAVSKRRFMSFQVMTYLPWVFRRYVLRKMELEPQFYHDLIWDPASLGDNRPRVGGEAVGSLEDLPGVEAAGSERALRTDFEGRARPDSQTEAVEKTKPAELDSTNLVELDTAVSKHQ</sequence>
<dbReference type="InterPro" id="IPR050814">
    <property type="entry name" value="Myo-inositol_Transporter"/>
</dbReference>
<dbReference type="PRINTS" id="PR00171">
    <property type="entry name" value="SUGRTRNSPORT"/>
</dbReference>
<dbReference type="GO" id="GO:0022857">
    <property type="term" value="F:transmembrane transporter activity"/>
    <property type="evidence" value="ECO:0007669"/>
    <property type="project" value="InterPro"/>
</dbReference>
<evidence type="ECO:0000256" key="1">
    <source>
        <dbReference type="ARBA" id="ARBA00004141"/>
    </source>
</evidence>
<dbReference type="SUPFAM" id="SSF103473">
    <property type="entry name" value="MFS general substrate transporter"/>
    <property type="match status" value="1"/>
</dbReference>
<feature type="domain" description="Major facilitator superfamily (MFS) profile" evidence="9">
    <location>
        <begin position="123"/>
        <end position="580"/>
    </location>
</feature>
<dbReference type="PANTHER" id="PTHR48020">
    <property type="entry name" value="PROTON MYO-INOSITOL COTRANSPORTER"/>
    <property type="match status" value="1"/>
</dbReference>
<dbReference type="OrthoDB" id="6339427at2759"/>
<dbReference type="Gene3D" id="1.20.1250.20">
    <property type="entry name" value="MFS general substrate transporter like domains"/>
    <property type="match status" value="3"/>
</dbReference>
<feature type="region of interest" description="Disordered" evidence="7">
    <location>
        <begin position="628"/>
        <end position="667"/>
    </location>
</feature>
<comment type="subcellular location">
    <subcellularLocation>
        <location evidence="1">Membrane</location>
        <topology evidence="1">Multi-pass membrane protein</topology>
    </subcellularLocation>
</comment>
<dbReference type="GO" id="GO:0015798">
    <property type="term" value="P:myo-inositol transport"/>
    <property type="evidence" value="ECO:0007669"/>
    <property type="project" value="UniProtKB-ARBA"/>
</dbReference>
<feature type="transmembrane region" description="Helical" evidence="8">
    <location>
        <begin position="119"/>
        <end position="137"/>
    </location>
</feature>
<evidence type="ECO:0000256" key="7">
    <source>
        <dbReference type="SAM" id="MobiDB-lite"/>
    </source>
</evidence>
<feature type="compositionally biased region" description="Basic and acidic residues" evidence="7">
    <location>
        <begin position="628"/>
        <end position="650"/>
    </location>
</feature>
<dbReference type="InterPro" id="IPR005828">
    <property type="entry name" value="MFS_sugar_transport-like"/>
</dbReference>
<feature type="transmembrane region" description="Helical" evidence="8">
    <location>
        <begin position="403"/>
        <end position="429"/>
    </location>
</feature>
<organism evidence="10 11">
    <name type="scientific">Cylindrodendrum hubeiense</name>
    <dbReference type="NCBI Taxonomy" id="595255"/>
    <lineage>
        <taxon>Eukaryota</taxon>
        <taxon>Fungi</taxon>
        <taxon>Dikarya</taxon>
        <taxon>Ascomycota</taxon>
        <taxon>Pezizomycotina</taxon>
        <taxon>Sordariomycetes</taxon>
        <taxon>Hypocreomycetidae</taxon>
        <taxon>Hypocreales</taxon>
        <taxon>Nectriaceae</taxon>
        <taxon>Cylindrodendrum</taxon>
    </lineage>
</organism>
<dbReference type="InterPro" id="IPR003663">
    <property type="entry name" value="Sugar/inositol_transpt"/>
</dbReference>
<feature type="transmembrane region" description="Helical" evidence="8">
    <location>
        <begin position="209"/>
        <end position="229"/>
    </location>
</feature>
<evidence type="ECO:0000256" key="3">
    <source>
        <dbReference type="ARBA" id="ARBA00022448"/>
    </source>
</evidence>
<dbReference type="Pfam" id="PF00083">
    <property type="entry name" value="Sugar_tr"/>
    <property type="match status" value="1"/>
</dbReference>
<evidence type="ECO:0000259" key="9">
    <source>
        <dbReference type="PROSITE" id="PS50850"/>
    </source>
</evidence>
<feature type="transmembrane region" description="Helical" evidence="8">
    <location>
        <begin position="184"/>
        <end position="202"/>
    </location>
</feature>
<comment type="similarity">
    <text evidence="2">Belongs to the major facilitator superfamily. Sugar transporter (TC 2.A.1.1) family.</text>
</comment>
<keyword evidence="4 8" id="KW-0812">Transmembrane</keyword>
<keyword evidence="5 8" id="KW-1133">Transmembrane helix</keyword>
<dbReference type="PROSITE" id="PS50850">
    <property type="entry name" value="MFS"/>
    <property type="match status" value="1"/>
</dbReference>